<evidence type="ECO:0000313" key="3">
    <source>
        <dbReference type="Proteomes" id="UP000248079"/>
    </source>
</evidence>
<evidence type="ECO:0000313" key="2">
    <source>
        <dbReference type="EMBL" id="PXY01591.1"/>
    </source>
</evidence>
<organism evidence="2 3">
    <name type="scientific">Marinifilum breve</name>
    <dbReference type="NCBI Taxonomy" id="2184082"/>
    <lineage>
        <taxon>Bacteria</taxon>
        <taxon>Pseudomonadati</taxon>
        <taxon>Bacteroidota</taxon>
        <taxon>Bacteroidia</taxon>
        <taxon>Marinilabiliales</taxon>
        <taxon>Marinifilaceae</taxon>
    </lineage>
</organism>
<keyword evidence="1" id="KW-0472">Membrane</keyword>
<reference evidence="2 3" key="1">
    <citation type="submission" date="2018-05" db="EMBL/GenBank/DDBJ databases">
        <title>Marinifilum breve JC075T sp. nov., a marine bacterium isolated from Yongle Blue Hole in the South China Sea.</title>
        <authorList>
            <person name="Fu T."/>
        </authorList>
    </citation>
    <scope>NUCLEOTIDE SEQUENCE [LARGE SCALE GENOMIC DNA]</scope>
    <source>
        <strain evidence="2 3">JC075</strain>
    </source>
</reference>
<dbReference type="InterPro" id="IPR021215">
    <property type="entry name" value="DUF2752"/>
</dbReference>
<gene>
    <name evidence="2" type="ORF">DF185_08925</name>
</gene>
<proteinExistence type="predicted"/>
<keyword evidence="1" id="KW-0812">Transmembrane</keyword>
<feature type="transmembrane region" description="Helical" evidence="1">
    <location>
        <begin position="47"/>
        <end position="64"/>
    </location>
</feature>
<comment type="caution">
    <text evidence="2">The sequence shown here is derived from an EMBL/GenBank/DDBJ whole genome shotgun (WGS) entry which is preliminary data.</text>
</comment>
<protein>
    <submittedName>
        <fullName evidence="2">DUF2752 domain-containing protein</fullName>
    </submittedName>
</protein>
<dbReference type="Pfam" id="PF10825">
    <property type="entry name" value="DUF2752"/>
    <property type="match status" value="1"/>
</dbReference>
<dbReference type="RefSeq" id="WP_110360400.1">
    <property type="nucleotide sequence ID" value="NZ_QFLI01000003.1"/>
</dbReference>
<keyword evidence="3" id="KW-1185">Reference proteome</keyword>
<dbReference type="EMBL" id="QFLI01000003">
    <property type="protein sequence ID" value="PXY01591.1"/>
    <property type="molecule type" value="Genomic_DNA"/>
</dbReference>
<keyword evidence="1" id="KW-1133">Transmembrane helix</keyword>
<dbReference type="OrthoDB" id="9815897at2"/>
<name>A0A2V3ZZ87_9BACT</name>
<accession>A0A2V3ZZ87</accession>
<dbReference type="AlphaFoldDB" id="A0A2V3ZZ87"/>
<feature type="transmembrane region" description="Helical" evidence="1">
    <location>
        <begin position="76"/>
        <end position="95"/>
    </location>
</feature>
<evidence type="ECO:0000256" key="1">
    <source>
        <dbReference type="SAM" id="Phobius"/>
    </source>
</evidence>
<sequence>MWQQFIQWLEHLRIPCSFQKYWGVCCPGCGFQSALIELLKGNIWKSIQIYPALIPILITILLFFMNLRINSKPISISLKSSFFLSIILILSNYIINLSSI</sequence>
<dbReference type="Proteomes" id="UP000248079">
    <property type="component" value="Unassembled WGS sequence"/>
</dbReference>